<feature type="compositionally biased region" description="Acidic residues" evidence="1">
    <location>
        <begin position="39"/>
        <end position="54"/>
    </location>
</feature>
<proteinExistence type="predicted"/>
<gene>
    <name evidence="2" type="ORF">LENED_011106</name>
</gene>
<keyword evidence="3" id="KW-1185">Reference proteome</keyword>
<dbReference type="GO" id="GO:0004386">
    <property type="term" value="F:helicase activity"/>
    <property type="evidence" value="ECO:0007669"/>
    <property type="project" value="UniProtKB-KW"/>
</dbReference>
<comment type="caution">
    <text evidence="2">The sequence shown here is derived from an EMBL/GenBank/DDBJ whole genome shotgun (WGS) entry which is preliminary data.</text>
</comment>
<evidence type="ECO:0000313" key="3">
    <source>
        <dbReference type="Proteomes" id="UP000188533"/>
    </source>
</evidence>
<feature type="compositionally biased region" description="Basic and acidic residues" evidence="1">
    <location>
        <begin position="22"/>
        <end position="34"/>
    </location>
</feature>
<dbReference type="STRING" id="5353.A0A1Q3EP62"/>
<organism evidence="2 3">
    <name type="scientific">Lentinula edodes</name>
    <name type="common">Shiitake mushroom</name>
    <name type="synonym">Lentinus edodes</name>
    <dbReference type="NCBI Taxonomy" id="5353"/>
    <lineage>
        <taxon>Eukaryota</taxon>
        <taxon>Fungi</taxon>
        <taxon>Dikarya</taxon>
        <taxon>Basidiomycota</taxon>
        <taxon>Agaricomycotina</taxon>
        <taxon>Agaricomycetes</taxon>
        <taxon>Agaricomycetidae</taxon>
        <taxon>Agaricales</taxon>
        <taxon>Marasmiineae</taxon>
        <taxon>Omphalotaceae</taxon>
        <taxon>Lentinula</taxon>
    </lineage>
</organism>
<keyword evidence="2" id="KW-0347">Helicase</keyword>
<dbReference type="EMBL" id="BDGU01000888">
    <property type="protein sequence ID" value="GAW08989.1"/>
    <property type="molecule type" value="Genomic_DNA"/>
</dbReference>
<feature type="compositionally biased region" description="Acidic residues" evidence="1">
    <location>
        <begin position="64"/>
        <end position="74"/>
    </location>
</feature>
<accession>A0A1Q3EP62</accession>
<evidence type="ECO:0000313" key="2">
    <source>
        <dbReference type="EMBL" id="GAW08989.1"/>
    </source>
</evidence>
<name>A0A1Q3EP62_LENED</name>
<reference evidence="2 3" key="2">
    <citation type="submission" date="2017-02" db="EMBL/GenBank/DDBJ databases">
        <title>A genome survey and senescence transcriptome analysis in Lentinula edodes.</title>
        <authorList>
            <person name="Sakamoto Y."/>
            <person name="Nakade K."/>
            <person name="Sato S."/>
            <person name="Yoshida Y."/>
            <person name="Miyazaki K."/>
            <person name="Natsume S."/>
            <person name="Konno N."/>
        </authorList>
    </citation>
    <scope>NUCLEOTIDE SEQUENCE [LARGE SCALE GENOMIC DNA]</scope>
    <source>
        <strain evidence="2 3">NBRC 111202</strain>
    </source>
</reference>
<protein>
    <submittedName>
        <fullName evidence="2">ATP-dependent DNA helicase PIF1</fullName>
    </submittedName>
</protein>
<reference evidence="2 3" key="1">
    <citation type="submission" date="2016-08" db="EMBL/GenBank/DDBJ databases">
        <authorList>
            <consortium name="Lentinula edodes genome sequencing consortium"/>
            <person name="Sakamoto Y."/>
            <person name="Nakade K."/>
            <person name="Sato S."/>
            <person name="Yoshida Y."/>
            <person name="Miyazaki K."/>
            <person name="Natsume S."/>
            <person name="Konno N."/>
        </authorList>
    </citation>
    <scope>NUCLEOTIDE SEQUENCE [LARGE SCALE GENOMIC DNA]</scope>
    <source>
        <strain evidence="2 3">NBRC 111202</strain>
    </source>
</reference>
<evidence type="ECO:0000256" key="1">
    <source>
        <dbReference type="SAM" id="MobiDB-lite"/>
    </source>
</evidence>
<keyword evidence="2" id="KW-0547">Nucleotide-binding</keyword>
<feature type="region of interest" description="Disordered" evidence="1">
    <location>
        <begin position="1"/>
        <end position="76"/>
    </location>
</feature>
<keyword evidence="2" id="KW-0067">ATP-binding</keyword>
<dbReference type="Proteomes" id="UP000188533">
    <property type="component" value="Unassembled WGS sequence"/>
</dbReference>
<keyword evidence="2" id="KW-0378">Hydrolase</keyword>
<sequence length="297" mass="33544">MHNLQSLPERGVPEEIWGNARWSDDTVAVEKEHAGYVPMDEDGEGDEQIADDFPTEPLPRMDSDADDDDNELSNEGDNRAAVFPVQSHGVIDVDGNGIPQSELVASALENMSGRRRAAERLGQPDEHFFVRHGQFANEYPRRDESGTLTSGEPDNPNHLLGCFPTLFPYGEGGFETPRKHRVSYEAHSKWALQYADRRFRYDLQFVFQIFSVQQKRAICASAAARMKRADYVKHRRAMEKLTEEDFKKAAEEEKKKKPFSNPVIRALVSHLSACSITSVVNVHDDESTVVMVDHKSI</sequence>
<dbReference type="AlphaFoldDB" id="A0A1Q3EP62"/>